<dbReference type="EMBL" id="LMXI01000661">
    <property type="protein sequence ID" value="KRT56837.1"/>
    <property type="molecule type" value="Genomic_DNA"/>
</dbReference>
<evidence type="ECO:0000313" key="16">
    <source>
        <dbReference type="EMBL" id="KRT56837.1"/>
    </source>
</evidence>
<dbReference type="PATRIC" id="fig|54398.3.peg.982"/>
<keyword evidence="18" id="KW-1185">Reference proteome</keyword>
<evidence type="ECO:0000256" key="13">
    <source>
        <dbReference type="PIRSR" id="PIRSR006621-2"/>
    </source>
</evidence>
<dbReference type="OrthoDB" id="9783413at2"/>
<feature type="site" description="Interacts with tRNA" evidence="10">
    <location>
        <position position="185"/>
    </location>
</feature>
<feature type="binding site" evidence="10 13">
    <location>
        <begin position="210"/>
        <end position="212"/>
    </location>
    <ligand>
        <name>FMN</name>
        <dbReference type="ChEBI" id="CHEBI:58210"/>
    </ligand>
</feature>
<dbReference type="AlphaFoldDB" id="A0A0T5Z2V7"/>
<dbReference type="Gene3D" id="1.20.120.1460">
    <property type="match status" value="1"/>
</dbReference>
<feature type="binding site" evidence="10 13">
    <location>
        <begin position="16"/>
        <end position="18"/>
    </location>
    <ligand>
        <name>FMN</name>
        <dbReference type="ChEBI" id="CHEBI:58210"/>
    </ligand>
</feature>
<keyword evidence="3 10" id="KW-0285">Flavoprotein</keyword>
<dbReference type="NCBIfam" id="TIGR00742">
    <property type="entry name" value="yjbN"/>
    <property type="match status" value="1"/>
</dbReference>
<feature type="site" description="Interacts with tRNA; defines subfamily-specific binding signature" evidence="10">
    <location>
        <position position="182"/>
    </location>
</feature>
<proteinExistence type="inferred from homology"/>
<gene>
    <name evidence="10" type="primary">dusA</name>
    <name evidence="15" type="ORF">Ga0074115_104117</name>
    <name evidence="16" type="ORF">Ga0076813_10339</name>
</gene>
<dbReference type="FunFam" id="3.20.20.70:FF:000083">
    <property type="entry name" value="tRNA-dihydrouridine(20/20a) synthase"/>
    <property type="match status" value="1"/>
</dbReference>
<dbReference type="EMBL" id="LDXT01000092">
    <property type="protein sequence ID" value="KRT54356.1"/>
    <property type="molecule type" value="Genomic_DNA"/>
</dbReference>
<dbReference type="Proteomes" id="UP000051634">
    <property type="component" value="Unassembled WGS sequence"/>
</dbReference>
<keyword evidence="13" id="KW-0547">Nucleotide-binding</keyword>
<feature type="active site" description="Proton donor" evidence="10 12">
    <location>
        <position position="99"/>
    </location>
</feature>
<evidence type="ECO:0000256" key="4">
    <source>
        <dbReference type="ARBA" id="ARBA00022643"/>
    </source>
</evidence>
<feature type="site" description="Interacts with tRNA; defines subfamily-specific binding signature" evidence="10">
    <location>
        <position position="301"/>
    </location>
</feature>
<evidence type="ECO:0000256" key="10">
    <source>
        <dbReference type="HAMAP-Rule" id="MF_02041"/>
    </source>
</evidence>
<dbReference type="Gene3D" id="3.20.20.70">
    <property type="entry name" value="Aldolase class I"/>
    <property type="match status" value="1"/>
</dbReference>
<evidence type="ECO:0000256" key="11">
    <source>
        <dbReference type="PIRNR" id="PIRNR006621"/>
    </source>
</evidence>
<organism evidence="16 17">
    <name type="scientific">endosymbiont of Ridgeia piscesae</name>
    <dbReference type="NCBI Taxonomy" id="54398"/>
    <lineage>
        <taxon>Bacteria</taxon>
        <taxon>Pseudomonadati</taxon>
        <taxon>Pseudomonadota</taxon>
        <taxon>Gammaproteobacteria</taxon>
        <taxon>sulfur-oxidizing symbionts</taxon>
    </lineage>
</organism>
<dbReference type="HAMAP" id="MF_02041">
    <property type="entry name" value="DusA_subfam"/>
    <property type="match status" value="1"/>
</dbReference>
<evidence type="ECO:0000256" key="5">
    <source>
        <dbReference type="ARBA" id="ARBA00022694"/>
    </source>
</evidence>
<comment type="catalytic activity">
    <reaction evidence="10">
        <text>5,6-dihydrouridine(20) in tRNA + NAD(+) = uridine(20) in tRNA + NADH + H(+)</text>
        <dbReference type="Rhea" id="RHEA:53340"/>
        <dbReference type="Rhea" id="RHEA-COMP:13533"/>
        <dbReference type="Rhea" id="RHEA-COMP:13534"/>
        <dbReference type="ChEBI" id="CHEBI:15378"/>
        <dbReference type="ChEBI" id="CHEBI:57540"/>
        <dbReference type="ChEBI" id="CHEBI:57945"/>
        <dbReference type="ChEBI" id="CHEBI:65315"/>
        <dbReference type="ChEBI" id="CHEBI:74443"/>
        <dbReference type="EC" id="1.3.1.91"/>
    </reaction>
</comment>
<evidence type="ECO:0000259" key="14">
    <source>
        <dbReference type="Pfam" id="PF01207"/>
    </source>
</evidence>
<dbReference type="InterPro" id="IPR013785">
    <property type="entry name" value="Aldolase_TIM"/>
</dbReference>
<evidence type="ECO:0000256" key="6">
    <source>
        <dbReference type="ARBA" id="ARBA00022857"/>
    </source>
</evidence>
<comment type="catalytic activity">
    <reaction evidence="10">
        <text>5,6-dihydrouridine(20a) in tRNA + NAD(+) = uridine(20a) in tRNA + NADH + H(+)</text>
        <dbReference type="Rhea" id="RHEA:53348"/>
        <dbReference type="Rhea" id="RHEA-COMP:13535"/>
        <dbReference type="Rhea" id="RHEA-COMP:13536"/>
        <dbReference type="ChEBI" id="CHEBI:15378"/>
        <dbReference type="ChEBI" id="CHEBI:57540"/>
        <dbReference type="ChEBI" id="CHEBI:57945"/>
        <dbReference type="ChEBI" id="CHEBI:65315"/>
        <dbReference type="ChEBI" id="CHEBI:74443"/>
    </reaction>
</comment>
<dbReference type="STRING" id="54398.Ga0074115_104117"/>
<dbReference type="GO" id="GO:0050660">
    <property type="term" value="F:flavin adenine dinucleotide binding"/>
    <property type="evidence" value="ECO:0007669"/>
    <property type="project" value="InterPro"/>
</dbReference>
<evidence type="ECO:0000256" key="8">
    <source>
        <dbReference type="ARBA" id="ARBA00023002"/>
    </source>
</evidence>
<feature type="binding site" evidence="10 13">
    <location>
        <position position="69"/>
    </location>
    <ligand>
        <name>FMN</name>
        <dbReference type="ChEBI" id="CHEBI:58210"/>
    </ligand>
</feature>
<dbReference type="InterPro" id="IPR018517">
    <property type="entry name" value="tRNA_hU_synthase_CS"/>
</dbReference>
<keyword evidence="8 10" id="KW-0560">Oxidoreductase</keyword>
<feature type="binding site" evidence="10 13">
    <location>
        <position position="138"/>
    </location>
    <ligand>
        <name>FMN</name>
        <dbReference type="ChEBI" id="CHEBI:58210"/>
    </ligand>
</feature>
<evidence type="ECO:0000256" key="7">
    <source>
        <dbReference type="ARBA" id="ARBA00022884"/>
    </source>
</evidence>
<dbReference type="CDD" id="cd02801">
    <property type="entry name" value="DUS_like_FMN"/>
    <property type="match status" value="1"/>
</dbReference>
<comment type="function">
    <text evidence="9 10">Catalyzes the synthesis of 5,6-dihydrouridine (D), a modified base found in the D-loop of most tRNAs, via the reduction of the C5-C6 double bond in target uridines. Specifically modifies U20 and U20a in tRNAs.</text>
</comment>
<evidence type="ECO:0000256" key="12">
    <source>
        <dbReference type="PIRSR" id="PIRSR006621-1"/>
    </source>
</evidence>
<evidence type="ECO:0000256" key="3">
    <source>
        <dbReference type="ARBA" id="ARBA00022630"/>
    </source>
</evidence>
<keyword evidence="7 10" id="KW-0694">RNA-binding</keyword>
<dbReference type="Proteomes" id="UP000051276">
    <property type="component" value="Unassembled WGS sequence"/>
</dbReference>
<dbReference type="InterPro" id="IPR035587">
    <property type="entry name" value="DUS-like_FMN-bd"/>
</dbReference>
<evidence type="ECO:0000313" key="15">
    <source>
        <dbReference type="EMBL" id="KRT54356.1"/>
    </source>
</evidence>
<dbReference type="GO" id="GO:0010181">
    <property type="term" value="F:FMN binding"/>
    <property type="evidence" value="ECO:0007669"/>
    <property type="project" value="UniProtKB-UniRule"/>
</dbReference>
<protein>
    <recommendedName>
        <fullName evidence="10">tRNA-dihydrouridine(20/20a) synthase</fullName>
        <ecNumber evidence="10">1.3.1.91</ecNumber>
    </recommendedName>
    <alternativeName>
        <fullName evidence="10">U20-specific dihydrouridine synthase</fullName>
        <shortName evidence="10">U20-specific Dus</shortName>
    </alternativeName>
    <alternativeName>
        <fullName evidence="10">tRNA-dihydrouridine synthase A</fullName>
    </alternativeName>
</protein>
<name>A0A0T5Z2V7_9GAMM</name>
<dbReference type="GO" id="GO:0102264">
    <property type="term" value="F:tRNA-dihydrouridine20 synthase activity"/>
    <property type="evidence" value="ECO:0007669"/>
    <property type="project" value="UniProtKB-EC"/>
</dbReference>
<keyword evidence="5 10" id="KW-0819">tRNA processing</keyword>
<evidence type="ECO:0000313" key="18">
    <source>
        <dbReference type="Proteomes" id="UP000051634"/>
    </source>
</evidence>
<dbReference type="PANTHER" id="PTHR42907">
    <property type="entry name" value="FMN-LINKED OXIDOREDUCTASES SUPERFAMILY PROTEIN"/>
    <property type="match status" value="1"/>
</dbReference>
<dbReference type="Pfam" id="PF01207">
    <property type="entry name" value="Dus"/>
    <property type="match status" value="1"/>
</dbReference>
<dbReference type="InterPro" id="IPR001269">
    <property type="entry name" value="DUS_fam"/>
</dbReference>
<dbReference type="EC" id="1.3.1.91" evidence="10"/>
<feature type="site" description="Interacts with tRNA" evidence="10">
    <location>
        <position position="96"/>
    </location>
</feature>
<dbReference type="PIRSF" id="PIRSF006621">
    <property type="entry name" value="Dus"/>
    <property type="match status" value="1"/>
</dbReference>
<comment type="similarity">
    <text evidence="11">Belongs to the dus family.</text>
</comment>
<feature type="binding site" evidence="10 13">
    <location>
        <position position="170"/>
    </location>
    <ligand>
        <name>FMN</name>
        <dbReference type="ChEBI" id="CHEBI:58210"/>
    </ligand>
</feature>
<feature type="domain" description="DUS-like FMN-binding" evidence="14">
    <location>
        <begin position="14"/>
        <end position="316"/>
    </location>
</feature>
<dbReference type="InterPro" id="IPR004653">
    <property type="entry name" value="DusA"/>
</dbReference>
<feature type="site" description="Interacts with tRNA; defines subfamily-specific binding signature" evidence="10">
    <location>
        <position position="298"/>
    </location>
</feature>
<feature type="binding site" evidence="10 13">
    <location>
        <begin position="232"/>
        <end position="233"/>
    </location>
    <ligand>
        <name>FMN</name>
        <dbReference type="ChEBI" id="CHEBI:58210"/>
    </ligand>
</feature>
<comment type="catalytic activity">
    <reaction evidence="10">
        <text>5,6-dihydrouridine(20) in tRNA + NADP(+) = uridine(20) in tRNA + NADPH + H(+)</text>
        <dbReference type="Rhea" id="RHEA:53336"/>
        <dbReference type="Rhea" id="RHEA-COMP:13533"/>
        <dbReference type="Rhea" id="RHEA-COMP:13534"/>
        <dbReference type="ChEBI" id="CHEBI:15378"/>
        <dbReference type="ChEBI" id="CHEBI:57783"/>
        <dbReference type="ChEBI" id="CHEBI:58349"/>
        <dbReference type="ChEBI" id="CHEBI:65315"/>
        <dbReference type="ChEBI" id="CHEBI:74443"/>
        <dbReference type="EC" id="1.3.1.91"/>
    </reaction>
</comment>
<dbReference type="RefSeq" id="WP_057956866.1">
    <property type="nucleotide sequence ID" value="NZ_KQ556965.1"/>
</dbReference>
<evidence type="ECO:0000256" key="2">
    <source>
        <dbReference type="ARBA" id="ARBA00022555"/>
    </source>
</evidence>
<dbReference type="PROSITE" id="PS01136">
    <property type="entry name" value="UPF0034"/>
    <property type="match status" value="1"/>
</dbReference>
<comment type="catalytic activity">
    <reaction evidence="10">
        <text>5,6-dihydrouridine(20a) in tRNA + NADP(+) = uridine(20a) in tRNA + NADPH + H(+)</text>
        <dbReference type="Rhea" id="RHEA:53344"/>
        <dbReference type="Rhea" id="RHEA-COMP:13535"/>
        <dbReference type="Rhea" id="RHEA-COMP:13536"/>
        <dbReference type="ChEBI" id="CHEBI:15378"/>
        <dbReference type="ChEBI" id="CHEBI:57783"/>
        <dbReference type="ChEBI" id="CHEBI:58349"/>
        <dbReference type="ChEBI" id="CHEBI:65315"/>
        <dbReference type="ChEBI" id="CHEBI:74443"/>
    </reaction>
</comment>
<keyword evidence="2 10" id="KW-0820">tRNA-binding</keyword>
<dbReference type="NCBIfam" id="NF008774">
    <property type="entry name" value="PRK11815.1"/>
    <property type="match status" value="1"/>
</dbReference>
<reference evidence="17 18" key="1">
    <citation type="submission" date="2015-11" db="EMBL/GenBank/DDBJ databases">
        <title>The genome of Candidatus Endoriftia persephone in Ridgeia piscesae and population structure of the North Eastern Pacific vestimentiferan symbionts.</title>
        <authorList>
            <person name="Perez M."/>
            <person name="Juniper K.S."/>
        </authorList>
    </citation>
    <scope>NUCLEOTIDE SEQUENCE [LARGE SCALE GENOMIC DNA]</scope>
    <source>
        <strain evidence="16">Ind10</strain>
        <strain evidence="15">Ind11</strain>
    </source>
</reference>
<comment type="caution">
    <text evidence="16">The sequence shown here is derived from an EMBL/GenBank/DDBJ whole genome shotgun (WGS) entry which is preliminary data.</text>
</comment>
<dbReference type="SUPFAM" id="SSF51395">
    <property type="entry name" value="FMN-linked oxidoreductases"/>
    <property type="match status" value="1"/>
</dbReference>
<accession>A0A0T5Z2V7</accession>
<evidence type="ECO:0000256" key="9">
    <source>
        <dbReference type="ARBA" id="ARBA00058013"/>
    </source>
</evidence>
<evidence type="ECO:0000313" key="17">
    <source>
        <dbReference type="Proteomes" id="UP000051276"/>
    </source>
</evidence>
<dbReference type="PANTHER" id="PTHR42907:SF1">
    <property type="entry name" value="FMN-LINKED OXIDOREDUCTASES SUPERFAMILY PROTEIN"/>
    <property type="match status" value="1"/>
</dbReference>
<comment type="cofactor">
    <cofactor evidence="1 10 11 13">
        <name>FMN</name>
        <dbReference type="ChEBI" id="CHEBI:58210"/>
    </cofactor>
</comment>
<keyword evidence="4 10" id="KW-0288">FMN</keyword>
<evidence type="ECO:0000256" key="1">
    <source>
        <dbReference type="ARBA" id="ARBA00001917"/>
    </source>
</evidence>
<sequence length="329" mass="36466">MPQHSLQPNRRLSIAPMMDYTDRLFRYFARLISRHTLLYTEMITTGALLHGDAERFLEFDISEHPVAIQLGGSNPAELAEAARLAETAGYDEVNLNVGCPSDRVQNGMIGACLMAHPELVADCVRAMKEAVSTPVTVKTRIGIDDNDSYAALQGFVAAQIGAGCDHFIIHARKAWLQGLSPKENREVPPLRYEIVQQLKQDFPKMGFTINGGIQTLTLAELLLQGLDGVMIGREAYHNPWILAEADRRIYGDDQPQPSRHQVLEQFMPFVEQQLQRGIPLNRITRHILGLFHGCPGARAWRRLLSEQAHQPGAGAALIAEAAALVHCPN</sequence>
<dbReference type="GO" id="GO:0000049">
    <property type="term" value="F:tRNA binding"/>
    <property type="evidence" value="ECO:0007669"/>
    <property type="project" value="UniProtKB-UniRule"/>
</dbReference>
<keyword evidence="6 10" id="KW-0521">NADP</keyword>
<comment type="similarity">
    <text evidence="10">Belongs to the Dus family. DusA subfamily.</text>
</comment>